<keyword evidence="4" id="KW-1185">Reference proteome</keyword>
<dbReference type="Ensembl" id="ENSELUT00000082345.2">
    <property type="protein sequence ID" value="ENSELUP00000074490.2"/>
    <property type="gene ID" value="ENSELUG00000025186.2"/>
</dbReference>
<feature type="region of interest" description="Disordered" evidence="1">
    <location>
        <begin position="745"/>
        <end position="783"/>
    </location>
</feature>
<organism evidence="3 4">
    <name type="scientific">Esox lucius</name>
    <name type="common">Northern pike</name>
    <dbReference type="NCBI Taxonomy" id="8010"/>
    <lineage>
        <taxon>Eukaryota</taxon>
        <taxon>Metazoa</taxon>
        <taxon>Chordata</taxon>
        <taxon>Craniata</taxon>
        <taxon>Vertebrata</taxon>
        <taxon>Euteleostomi</taxon>
        <taxon>Actinopterygii</taxon>
        <taxon>Neopterygii</taxon>
        <taxon>Teleostei</taxon>
        <taxon>Protacanthopterygii</taxon>
        <taxon>Esociformes</taxon>
        <taxon>Esocidae</taxon>
        <taxon>Esox</taxon>
    </lineage>
</organism>
<dbReference type="OrthoDB" id="8961969at2759"/>
<reference evidence="3" key="3">
    <citation type="submission" date="2025-08" db="UniProtKB">
        <authorList>
            <consortium name="Ensembl"/>
        </authorList>
    </citation>
    <scope>IDENTIFICATION</scope>
</reference>
<feature type="compositionally biased region" description="Low complexity" evidence="1">
    <location>
        <begin position="514"/>
        <end position="557"/>
    </location>
</feature>
<feature type="region of interest" description="Disordered" evidence="1">
    <location>
        <begin position="299"/>
        <end position="417"/>
    </location>
</feature>
<feature type="compositionally biased region" description="Basic and acidic residues" evidence="1">
    <location>
        <begin position="906"/>
        <end position="915"/>
    </location>
</feature>
<feature type="compositionally biased region" description="Pro residues" evidence="1">
    <location>
        <begin position="337"/>
        <end position="353"/>
    </location>
</feature>
<name>A0A6Q2Z9Y0_ESOLU</name>
<reference evidence="3" key="2">
    <citation type="submission" date="2020-02" db="EMBL/GenBank/DDBJ databases">
        <title>Esox lucius (northern pike) genome, fEsoLuc1, primary haplotype.</title>
        <authorList>
            <person name="Myers G."/>
            <person name="Karagic N."/>
            <person name="Meyer A."/>
            <person name="Pippel M."/>
            <person name="Reichard M."/>
            <person name="Winkler S."/>
            <person name="Tracey A."/>
            <person name="Sims Y."/>
            <person name="Howe K."/>
            <person name="Rhie A."/>
            <person name="Formenti G."/>
            <person name="Durbin R."/>
            <person name="Fedrigo O."/>
            <person name="Jarvis E.D."/>
        </authorList>
    </citation>
    <scope>NUCLEOTIDE SEQUENCE [LARGE SCALE GENOMIC DNA]</scope>
</reference>
<feature type="compositionally biased region" description="Basic and acidic residues" evidence="1">
    <location>
        <begin position="844"/>
        <end position="857"/>
    </location>
</feature>
<feature type="compositionally biased region" description="Low complexity" evidence="1">
    <location>
        <begin position="745"/>
        <end position="757"/>
    </location>
</feature>
<dbReference type="InterPro" id="IPR031943">
    <property type="entry name" value="CARMIL_C"/>
</dbReference>
<feature type="domain" description="CARMIL C-terminal" evidence="2">
    <location>
        <begin position="1"/>
        <end position="118"/>
    </location>
</feature>
<dbReference type="GeneTree" id="ENSGT00940000155112"/>
<dbReference type="Pfam" id="PF16000">
    <property type="entry name" value="CARMIL_C"/>
    <property type="match status" value="1"/>
</dbReference>
<feature type="compositionally biased region" description="Basic and acidic residues" evidence="1">
    <location>
        <begin position="137"/>
        <end position="162"/>
    </location>
</feature>
<proteinExistence type="predicted"/>
<feature type="region of interest" description="Disordered" evidence="1">
    <location>
        <begin position="889"/>
        <end position="915"/>
    </location>
</feature>
<feature type="region of interest" description="Disordered" evidence="1">
    <location>
        <begin position="514"/>
        <end position="567"/>
    </location>
</feature>
<dbReference type="Proteomes" id="UP000265140">
    <property type="component" value="Chromosome 2"/>
</dbReference>
<reference evidence="3" key="4">
    <citation type="submission" date="2025-09" db="UniProtKB">
        <authorList>
            <consortium name="Ensembl"/>
        </authorList>
    </citation>
    <scope>IDENTIFICATION</scope>
</reference>
<dbReference type="Bgee" id="ENSELUG00000025186">
    <property type="expression patterns" value="Expressed in brain and 3 other cell types or tissues"/>
</dbReference>
<evidence type="ECO:0000313" key="4">
    <source>
        <dbReference type="Proteomes" id="UP000265140"/>
    </source>
</evidence>
<feature type="compositionally biased region" description="Low complexity" evidence="1">
    <location>
        <begin position="679"/>
        <end position="696"/>
    </location>
</feature>
<protein>
    <recommendedName>
        <fullName evidence="2">CARMIL C-terminal domain-containing protein</fullName>
    </recommendedName>
</protein>
<feature type="region of interest" description="Disordered" evidence="1">
    <location>
        <begin position="116"/>
        <end position="195"/>
    </location>
</feature>
<evidence type="ECO:0000313" key="3">
    <source>
        <dbReference type="Ensembl" id="ENSELUP00000074490.2"/>
    </source>
</evidence>
<feature type="compositionally biased region" description="Basic and acidic residues" evidence="1">
    <location>
        <begin position="803"/>
        <end position="836"/>
    </location>
</feature>
<feature type="region of interest" description="Disordered" evidence="1">
    <location>
        <begin position="1"/>
        <end position="49"/>
    </location>
</feature>
<evidence type="ECO:0000259" key="2">
    <source>
        <dbReference type="Pfam" id="PF16000"/>
    </source>
</evidence>
<feature type="region of interest" description="Disordered" evidence="1">
    <location>
        <begin position="795"/>
        <end position="871"/>
    </location>
</feature>
<reference evidence="4" key="1">
    <citation type="journal article" date="2014" name="PLoS ONE">
        <title>The genome and linkage map of the northern pike (Esox lucius): conserved synteny revealed between the salmonid sister group and the Neoteleostei.</title>
        <authorList>
            <person name="Rondeau E.B."/>
            <person name="Minkley D.R."/>
            <person name="Leong J.S."/>
            <person name="Messmer A.M."/>
            <person name="Jantzen J.R."/>
            <person name="von Schalburg K.R."/>
            <person name="Lemon C."/>
            <person name="Bird N.H."/>
            <person name="Koop B.F."/>
        </authorList>
    </citation>
    <scope>NUCLEOTIDE SEQUENCE</scope>
</reference>
<dbReference type="AlphaFoldDB" id="A0A6Q2Z9Y0"/>
<sequence length="915" mass="97705">MELPLGGPALRHYTRSRPRPHRLNQHIRPSRPQDPEVNSENEVPDHMGRVDEGVEEFFTKRVFPVDTLKPQNEDDEPPVIEQEVDVAPACTAPCPAPSRTLRRKLGEFFTLRKRRGVKSEGSQEGRAKKTTIADLIRPLREAARAEKDKVKENEKEKEKESTDDSTVTGDSVEAATLPSGVPTPMRGEAPPHRALREGKSQSLILLSGSAANAGVTKNTAQGKKHSSDGPHGFEQRLQLMLQRIGVSKAQPGETQNQEGEMKKAESEGESLYHTILCVFAVGCVHLFTLILLSGTIIDNKAEPPPTFMKPRTMSTSSDTRRPVRQSVSAHESAGKPALPPKPIIKRGPTPPPTISGRLTPENDLAQIQEGEASSPTHPTLPPSPTPTSIAIDTLTSSKPAPAEPGIARPVPEPTQSFPPASTPLTEIITSVTSVPPTVNTTDHNPTSSMPSLTTISSLTTSSAPVTITTFTPPDDIAPVTIPTFSPTLSSPVDTVGVVAPIPITSITAPTPAKMHVDTTAPTSTDCTSTLNTSNTTTSVASNMSTPPATTPVTSSVTPPSPTPPPSATTITNSTTVNDFNGASIPSHIPVHSTDSNTIQTVADSVNSTSTSSRTNSTSSASTNCATHTTTVLTSLIPILCTTHSPTAPNSTDIPSPTVSSTHITTNTTSLIPANSTSLTTTSAPTDYSPASSTSTSQSIVIPDTNSSVPISTLISVNFTTSTPIHFSHTTNTTISVFPNPINSLNSSNIPNPTNLSTHGPTNSSSPSPNHFTCPMPTNVIQPSPEERCLDSAMGQLSITKGTNKQDAEKMKRNMETEKKEGNQDGRKSAQKEEQKAVENYIGETMKEGREEEREDGLKNVSGCMGQGEEGIKYNEGEVLYEKQEYEEREGMINDCDEKEFETEEAAESKTRDQLL</sequence>
<feature type="compositionally biased region" description="Polar residues" evidence="1">
    <location>
        <begin position="758"/>
        <end position="770"/>
    </location>
</feature>
<feature type="compositionally biased region" description="Basic residues" evidence="1">
    <location>
        <begin position="12"/>
        <end position="29"/>
    </location>
</feature>
<feature type="region of interest" description="Disordered" evidence="1">
    <location>
        <begin position="667"/>
        <end position="698"/>
    </location>
</feature>
<feature type="compositionally biased region" description="Acidic residues" evidence="1">
    <location>
        <begin position="894"/>
        <end position="905"/>
    </location>
</feature>
<accession>A0A6Q2Z9Y0</accession>
<evidence type="ECO:0000256" key="1">
    <source>
        <dbReference type="SAM" id="MobiDB-lite"/>
    </source>
</evidence>
<feature type="compositionally biased region" description="Basic and acidic residues" evidence="1">
    <location>
        <begin position="117"/>
        <end position="127"/>
    </location>
</feature>